<organism evidence="2 3">
    <name type="scientific">Hondaea fermentalgiana</name>
    <dbReference type="NCBI Taxonomy" id="2315210"/>
    <lineage>
        <taxon>Eukaryota</taxon>
        <taxon>Sar</taxon>
        <taxon>Stramenopiles</taxon>
        <taxon>Bigyra</taxon>
        <taxon>Labyrinthulomycetes</taxon>
        <taxon>Thraustochytrida</taxon>
        <taxon>Thraustochytriidae</taxon>
        <taxon>Hondaea</taxon>
    </lineage>
</organism>
<evidence type="ECO:0000313" key="3">
    <source>
        <dbReference type="Proteomes" id="UP000241890"/>
    </source>
</evidence>
<evidence type="ECO:0000313" key="2">
    <source>
        <dbReference type="EMBL" id="GBG29211.1"/>
    </source>
</evidence>
<dbReference type="Proteomes" id="UP000241890">
    <property type="component" value="Unassembled WGS sequence"/>
</dbReference>
<dbReference type="Gene3D" id="3.10.20.90">
    <property type="entry name" value="Phosphatidylinositol 3-kinase Catalytic Subunit, Chain A, domain 1"/>
    <property type="match status" value="1"/>
</dbReference>
<sequence length="68" mass="7537">METIWTIRVKTLNSETSSPVQLASTSSVPDLKSSIHEALGIATERQRLIFRGRVGIIIVDINRDTDKA</sequence>
<dbReference type="AlphaFoldDB" id="A0A2R5GLQ2"/>
<dbReference type="InterPro" id="IPR000626">
    <property type="entry name" value="Ubiquitin-like_dom"/>
</dbReference>
<dbReference type="InterPro" id="IPR029071">
    <property type="entry name" value="Ubiquitin-like_domsf"/>
</dbReference>
<protein>
    <submittedName>
        <fullName evidence="2">Large proline-rich protein bag6</fullName>
    </submittedName>
</protein>
<accession>A0A2R5GLQ2</accession>
<comment type="caution">
    <text evidence="2">The sequence shown here is derived from an EMBL/GenBank/DDBJ whole genome shotgun (WGS) entry which is preliminary data.</text>
</comment>
<name>A0A2R5GLQ2_9STRA</name>
<gene>
    <name evidence="2" type="ORF">FCC1311_054332</name>
</gene>
<dbReference type="Pfam" id="PF00240">
    <property type="entry name" value="ubiquitin"/>
    <property type="match status" value="1"/>
</dbReference>
<feature type="domain" description="Ubiquitin-like" evidence="1">
    <location>
        <begin position="5"/>
        <end position="54"/>
    </location>
</feature>
<dbReference type="EMBL" id="BEYU01000053">
    <property type="protein sequence ID" value="GBG29211.1"/>
    <property type="molecule type" value="Genomic_DNA"/>
</dbReference>
<evidence type="ECO:0000259" key="1">
    <source>
        <dbReference type="PROSITE" id="PS50053"/>
    </source>
</evidence>
<dbReference type="OrthoDB" id="267397at2759"/>
<keyword evidence="3" id="KW-1185">Reference proteome</keyword>
<dbReference type="PROSITE" id="PS50053">
    <property type="entry name" value="UBIQUITIN_2"/>
    <property type="match status" value="1"/>
</dbReference>
<dbReference type="InParanoid" id="A0A2R5GLQ2"/>
<dbReference type="CDD" id="cd17039">
    <property type="entry name" value="Ubl_ubiquitin_like"/>
    <property type="match status" value="1"/>
</dbReference>
<proteinExistence type="predicted"/>
<dbReference type="SUPFAM" id="SSF54236">
    <property type="entry name" value="Ubiquitin-like"/>
    <property type="match status" value="1"/>
</dbReference>
<reference evidence="2 3" key="1">
    <citation type="submission" date="2017-12" db="EMBL/GenBank/DDBJ databases">
        <title>Sequencing, de novo assembly and annotation of complete genome of a new Thraustochytrid species, strain FCC1311.</title>
        <authorList>
            <person name="Sedici K."/>
            <person name="Godart F."/>
            <person name="Aiese Cigliano R."/>
            <person name="Sanseverino W."/>
            <person name="Barakat M."/>
            <person name="Ortet P."/>
            <person name="Marechal E."/>
            <person name="Cagnac O."/>
            <person name="Amato A."/>
        </authorList>
    </citation>
    <scope>NUCLEOTIDE SEQUENCE [LARGE SCALE GENOMIC DNA]</scope>
</reference>